<comment type="similarity">
    <text evidence="2">Belongs to the autoinducer-2 exporter (AI-2E) (TC 2.A.86) family.</text>
</comment>
<dbReference type="EMBL" id="CP133548">
    <property type="protein sequence ID" value="WMS87440.1"/>
    <property type="molecule type" value="Genomic_DNA"/>
</dbReference>
<evidence type="ECO:0000256" key="1">
    <source>
        <dbReference type="ARBA" id="ARBA00004651"/>
    </source>
</evidence>
<feature type="transmembrane region" description="Helical" evidence="8">
    <location>
        <begin position="156"/>
        <end position="177"/>
    </location>
</feature>
<dbReference type="Proteomes" id="UP001239782">
    <property type="component" value="Chromosome"/>
</dbReference>
<sequence length="362" mass="40642">MTKLFIRWFKRNFSDPQAVVLLMILLGGFLLIYTLSDILAPVFVAIVLAYLLDWIVHLLSRKGIPRRWGVVMVFSGFVTVTLLLTLGVIPLIWQQLETLVVDAPNMMNKVKTTLDALPEQYPNFISAQQVNELYHSLGEKMGSFGQLVVSLSLSSLLNAAALLVYAILVPLMLFFFLKDKHQIIQWFLRWLPAERYLANRVWVEVNAQIGNYIRGKVLEIFIVGACSFVFFSFIGLRYSLLLGVLVGFSVLIPYIGAAVVTIPVALVGYFQWGFESQFFWLLFGYGVIQALDGNALVPFLFSEAVNLHPVAIIIAVLFFGGVWGFWGVFFAIPLATLVKAVISAWDEVKTNDDDESEIIAES</sequence>
<dbReference type="AlphaFoldDB" id="A0AA51RTX0"/>
<feature type="transmembrane region" description="Helical" evidence="8">
    <location>
        <begin position="12"/>
        <end position="32"/>
    </location>
</feature>
<evidence type="ECO:0000256" key="4">
    <source>
        <dbReference type="ARBA" id="ARBA00022475"/>
    </source>
</evidence>
<dbReference type="GO" id="GO:0055085">
    <property type="term" value="P:transmembrane transport"/>
    <property type="evidence" value="ECO:0007669"/>
    <property type="project" value="TreeGrafter"/>
</dbReference>
<keyword evidence="3" id="KW-0813">Transport</keyword>
<keyword evidence="4" id="KW-1003">Cell membrane</keyword>
<evidence type="ECO:0000313" key="9">
    <source>
        <dbReference type="EMBL" id="WMS87440.1"/>
    </source>
</evidence>
<dbReference type="KEGG" id="plei:Q9312_00580"/>
<reference evidence="9 10" key="1">
    <citation type="submission" date="2023-08" db="EMBL/GenBank/DDBJ databases">
        <title>Pleionea litopenaei sp. nov., isolated from stomach of juvenile Litopenaeus vannamei.</title>
        <authorList>
            <person name="Rho A.M."/>
            <person name="Hwang C.Y."/>
        </authorList>
    </citation>
    <scope>NUCLEOTIDE SEQUENCE [LARGE SCALE GENOMIC DNA]</scope>
    <source>
        <strain evidence="9 10">HL-JVS1</strain>
    </source>
</reference>
<feature type="transmembrane region" description="Helical" evidence="8">
    <location>
        <begin position="307"/>
        <end position="332"/>
    </location>
</feature>
<name>A0AA51RTX0_9GAMM</name>
<feature type="transmembrane region" description="Helical" evidence="8">
    <location>
        <begin position="278"/>
        <end position="301"/>
    </location>
</feature>
<evidence type="ECO:0000256" key="6">
    <source>
        <dbReference type="ARBA" id="ARBA00022989"/>
    </source>
</evidence>
<feature type="transmembrane region" description="Helical" evidence="8">
    <location>
        <begin position="68"/>
        <end position="93"/>
    </location>
</feature>
<accession>A0AA51RTX0</accession>
<evidence type="ECO:0000256" key="5">
    <source>
        <dbReference type="ARBA" id="ARBA00022692"/>
    </source>
</evidence>
<comment type="subcellular location">
    <subcellularLocation>
        <location evidence="1">Cell membrane</location>
        <topology evidence="1">Multi-pass membrane protein</topology>
    </subcellularLocation>
</comment>
<feature type="transmembrane region" description="Helical" evidence="8">
    <location>
        <begin position="38"/>
        <end position="56"/>
    </location>
</feature>
<protein>
    <submittedName>
        <fullName evidence="9">AI-2E family transporter</fullName>
    </submittedName>
</protein>
<organism evidence="9 10">
    <name type="scientific">Pleionea litopenaei</name>
    <dbReference type="NCBI Taxonomy" id="3070815"/>
    <lineage>
        <taxon>Bacteria</taxon>
        <taxon>Pseudomonadati</taxon>
        <taxon>Pseudomonadota</taxon>
        <taxon>Gammaproteobacteria</taxon>
        <taxon>Oceanospirillales</taxon>
        <taxon>Pleioneaceae</taxon>
        <taxon>Pleionea</taxon>
    </lineage>
</organism>
<evidence type="ECO:0000256" key="2">
    <source>
        <dbReference type="ARBA" id="ARBA00009773"/>
    </source>
</evidence>
<evidence type="ECO:0000256" key="7">
    <source>
        <dbReference type="ARBA" id="ARBA00023136"/>
    </source>
</evidence>
<dbReference type="PANTHER" id="PTHR21716">
    <property type="entry name" value="TRANSMEMBRANE PROTEIN"/>
    <property type="match status" value="1"/>
</dbReference>
<feature type="transmembrane region" description="Helical" evidence="8">
    <location>
        <begin position="217"/>
        <end position="234"/>
    </location>
</feature>
<dbReference type="RefSeq" id="WP_309202583.1">
    <property type="nucleotide sequence ID" value="NZ_CP133548.1"/>
</dbReference>
<dbReference type="Pfam" id="PF01594">
    <property type="entry name" value="AI-2E_transport"/>
    <property type="match status" value="1"/>
</dbReference>
<dbReference type="GO" id="GO:0005886">
    <property type="term" value="C:plasma membrane"/>
    <property type="evidence" value="ECO:0007669"/>
    <property type="project" value="UniProtKB-SubCell"/>
</dbReference>
<keyword evidence="5 8" id="KW-0812">Transmembrane</keyword>
<evidence type="ECO:0000256" key="8">
    <source>
        <dbReference type="SAM" id="Phobius"/>
    </source>
</evidence>
<keyword evidence="7 8" id="KW-0472">Membrane</keyword>
<keyword evidence="6 8" id="KW-1133">Transmembrane helix</keyword>
<feature type="transmembrane region" description="Helical" evidence="8">
    <location>
        <begin position="240"/>
        <end position="266"/>
    </location>
</feature>
<keyword evidence="10" id="KW-1185">Reference proteome</keyword>
<dbReference type="InterPro" id="IPR002549">
    <property type="entry name" value="AI-2E-like"/>
</dbReference>
<gene>
    <name evidence="9" type="ORF">Q9312_00580</name>
</gene>
<dbReference type="PANTHER" id="PTHR21716:SF53">
    <property type="entry name" value="PERMEASE PERM-RELATED"/>
    <property type="match status" value="1"/>
</dbReference>
<proteinExistence type="inferred from homology"/>
<evidence type="ECO:0000313" key="10">
    <source>
        <dbReference type="Proteomes" id="UP001239782"/>
    </source>
</evidence>
<evidence type="ECO:0000256" key="3">
    <source>
        <dbReference type="ARBA" id="ARBA00022448"/>
    </source>
</evidence>